<evidence type="ECO:0000313" key="1">
    <source>
        <dbReference type="EMBL" id="KAG5460354.1"/>
    </source>
</evidence>
<evidence type="ECO:0000313" key="2">
    <source>
        <dbReference type="Proteomes" id="UP000673691"/>
    </source>
</evidence>
<accession>A0A8H7ZW72</accession>
<dbReference type="EMBL" id="JAEFCI010005341">
    <property type="protein sequence ID" value="KAG5460354.1"/>
    <property type="molecule type" value="Genomic_DNA"/>
</dbReference>
<comment type="caution">
    <text evidence="1">The sequence shown here is derived from an EMBL/GenBank/DDBJ whole genome shotgun (WGS) entry which is preliminary data.</text>
</comment>
<sequence length="36" mass="3692">MRPLIPASMASLPSGSRVLNARASCNQSSDALLSSC</sequence>
<gene>
    <name evidence="1" type="ORF">BJ554DRAFT_7609</name>
</gene>
<organism evidence="1 2">
    <name type="scientific">Olpidium bornovanus</name>
    <dbReference type="NCBI Taxonomy" id="278681"/>
    <lineage>
        <taxon>Eukaryota</taxon>
        <taxon>Fungi</taxon>
        <taxon>Fungi incertae sedis</taxon>
        <taxon>Olpidiomycota</taxon>
        <taxon>Olpidiomycotina</taxon>
        <taxon>Olpidiomycetes</taxon>
        <taxon>Olpidiales</taxon>
        <taxon>Olpidiaceae</taxon>
        <taxon>Olpidium</taxon>
    </lineage>
</organism>
<proteinExistence type="predicted"/>
<name>A0A8H7ZW72_9FUNG</name>
<dbReference type="AlphaFoldDB" id="A0A8H7ZW72"/>
<protein>
    <submittedName>
        <fullName evidence="1">Uncharacterized protein</fullName>
    </submittedName>
</protein>
<keyword evidence="2" id="KW-1185">Reference proteome</keyword>
<dbReference type="Proteomes" id="UP000673691">
    <property type="component" value="Unassembled WGS sequence"/>
</dbReference>
<reference evidence="1 2" key="1">
    <citation type="journal article" name="Sci. Rep.">
        <title>Genome-scale phylogenetic analyses confirm Olpidium as the closest living zoosporic fungus to the non-flagellated, terrestrial fungi.</title>
        <authorList>
            <person name="Chang Y."/>
            <person name="Rochon D."/>
            <person name="Sekimoto S."/>
            <person name="Wang Y."/>
            <person name="Chovatia M."/>
            <person name="Sandor L."/>
            <person name="Salamov A."/>
            <person name="Grigoriev I.V."/>
            <person name="Stajich J.E."/>
            <person name="Spatafora J.W."/>
        </authorList>
    </citation>
    <scope>NUCLEOTIDE SEQUENCE [LARGE SCALE GENOMIC DNA]</scope>
    <source>
        <strain evidence="1">S191</strain>
    </source>
</reference>